<dbReference type="Proteomes" id="UP000887159">
    <property type="component" value="Unassembled WGS sequence"/>
</dbReference>
<organism evidence="7 8">
    <name type="scientific">Trichonephila clavipes</name>
    <name type="common">Golden silk orbweaver</name>
    <name type="synonym">Nephila clavipes</name>
    <dbReference type="NCBI Taxonomy" id="2585209"/>
    <lineage>
        <taxon>Eukaryota</taxon>
        <taxon>Metazoa</taxon>
        <taxon>Ecdysozoa</taxon>
        <taxon>Arthropoda</taxon>
        <taxon>Chelicerata</taxon>
        <taxon>Arachnida</taxon>
        <taxon>Araneae</taxon>
        <taxon>Araneomorphae</taxon>
        <taxon>Entelegynae</taxon>
        <taxon>Araneoidea</taxon>
        <taxon>Nephilidae</taxon>
        <taxon>Trichonephila</taxon>
    </lineage>
</organism>
<dbReference type="InterPro" id="IPR041577">
    <property type="entry name" value="RT_RNaseH_2"/>
</dbReference>
<proteinExistence type="predicted"/>
<dbReference type="GO" id="GO:0003964">
    <property type="term" value="F:RNA-directed DNA polymerase activity"/>
    <property type="evidence" value="ECO:0007669"/>
    <property type="project" value="UniProtKB-KW"/>
</dbReference>
<keyword evidence="4" id="KW-0695">RNA-directed DNA polymerase</keyword>
<keyword evidence="1" id="KW-0808">Transferase</keyword>
<feature type="domain" description="Reverse transcriptase/retrotransposon-derived protein RNase H-like" evidence="6">
    <location>
        <begin position="143"/>
        <end position="241"/>
    </location>
</feature>
<keyword evidence="2" id="KW-0540">Nuclease</keyword>
<dbReference type="InterPro" id="IPR043502">
    <property type="entry name" value="DNA/RNA_pol_sf"/>
</dbReference>
<evidence type="ECO:0000256" key="2">
    <source>
        <dbReference type="ARBA" id="ARBA00022722"/>
    </source>
</evidence>
<dbReference type="Pfam" id="PF17919">
    <property type="entry name" value="RT_RNaseH_2"/>
    <property type="match status" value="1"/>
</dbReference>
<dbReference type="Gene3D" id="3.10.10.10">
    <property type="entry name" value="HIV Type 1 Reverse Transcriptase, subunit A, domain 1"/>
    <property type="match status" value="1"/>
</dbReference>
<dbReference type="EMBL" id="BMAU01021204">
    <property type="protein sequence ID" value="GFX98944.1"/>
    <property type="molecule type" value="Genomic_DNA"/>
</dbReference>
<keyword evidence="1" id="KW-0548">Nucleotidyltransferase</keyword>
<evidence type="ECO:0000256" key="5">
    <source>
        <dbReference type="ARBA" id="ARBA00023268"/>
    </source>
</evidence>
<evidence type="ECO:0000259" key="6">
    <source>
        <dbReference type="Pfam" id="PF17919"/>
    </source>
</evidence>
<sequence length="342" mass="39201">MTLCVYHELLRKFPDITKPPRPDQEIKHFVVHYIETNSRPVTAKARRLAPDRLRIAKAEFENMITLGQGHMRPSKSNYASPLHMVPKKDSTEWRPVGDYRALNAQTIKAAHLLAPLNKFLEGIKNFKKSKKVSCKNLRDSIQWTEEAEQAFNDAKNALADATLLRHPIPGAKLSLWTDASNKAVGGSLMQLCQNNWKPVAFLSVKLSKSQQKWSTYDRELLAMYISVKRFRHMLEGRDFIIYTDQKPLMYAFMQNPDKCSPRQWRHLDFISQFSTDVRHINGTRNAVADALSRIAVNQISNSFLDFEALSKAQLEDNELQSFQNDEKSSLVFKCVPSPSISH</sequence>
<keyword evidence="8" id="KW-1185">Reference proteome</keyword>
<evidence type="ECO:0000313" key="7">
    <source>
        <dbReference type="EMBL" id="GFX98944.1"/>
    </source>
</evidence>
<name>A0A8X6RUC0_TRICX</name>
<dbReference type="AlphaFoldDB" id="A0A8X6RUC0"/>
<evidence type="ECO:0000256" key="1">
    <source>
        <dbReference type="ARBA" id="ARBA00022695"/>
    </source>
</evidence>
<dbReference type="FunFam" id="3.10.20.370:FF:000001">
    <property type="entry name" value="Retrovirus-related Pol polyprotein from transposon 17.6-like protein"/>
    <property type="match status" value="1"/>
</dbReference>
<reference evidence="7" key="1">
    <citation type="submission" date="2020-08" db="EMBL/GenBank/DDBJ databases">
        <title>Multicomponent nature underlies the extraordinary mechanical properties of spider dragline silk.</title>
        <authorList>
            <person name="Kono N."/>
            <person name="Nakamura H."/>
            <person name="Mori M."/>
            <person name="Yoshida Y."/>
            <person name="Ohtoshi R."/>
            <person name="Malay A.D."/>
            <person name="Moran D.A.P."/>
            <person name="Tomita M."/>
            <person name="Numata K."/>
            <person name="Arakawa K."/>
        </authorList>
    </citation>
    <scope>NUCLEOTIDE SEQUENCE</scope>
</reference>
<dbReference type="PANTHER" id="PTHR37984:SF5">
    <property type="entry name" value="PROTEIN NYNRIN-LIKE"/>
    <property type="match status" value="1"/>
</dbReference>
<dbReference type="PANTHER" id="PTHR37984">
    <property type="entry name" value="PROTEIN CBG26694"/>
    <property type="match status" value="1"/>
</dbReference>
<accession>A0A8X6RUC0</accession>
<comment type="caution">
    <text evidence="7">The sequence shown here is derived from an EMBL/GenBank/DDBJ whole genome shotgun (WGS) entry which is preliminary data.</text>
</comment>
<dbReference type="Gene3D" id="3.10.20.370">
    <property type="match status" value="1"/>
</dbReference>
<dbReference type="CDD" id="cd09274">
    <property type="entry name" value="RNase_HI_RT_Ty3"/>
    <property type="match status" value="1"/>
</dbReference>
<gene>
    <name evidence="7" type="primary">POL</name>
    <name evidence="7" type="ORF">TNCV_4301201</name>
</gene>
<protein>
    <submittedName>
        <fullName evidence="7">Retrovirus-related Pol polyprotein from transposon 412</fullName>
    </submittedName>
</protein>
<dbReference type="InterPro" id="IPR050951">
    <property type="entry name" value="Retrovirus_Pol_polyprotein"/>
</dbReference>
<dbReference type="GO" id="GO:0004519">
    <property type="term" value="F:endonuclease activity"/>
    <property type="evidence" value="ECO:0007669"/>
    <property type="project" value="UniProtKB-KW"/>
</dbReference>
<evidence type="ECO:0000313" key="8">
    <source>
        <dbReference type="Proteomes" id="UP000887159"/>
    </source>
</evidence>
<evidence type="ECO:0000256" key="4">
    <source>
        <dbReference type="ARBA" id="ARBA00022918"/>
    </source>
</evidence>
<dbReference type="SUPFAM" id="SSF56672">
    <property type="entry name" value="DNA/RNA polymerases"/>
    <property type="match status" value="1"/>
</dbReference>
<keyword evidence="5" id="KW-0511">Multifunctional enzyme</keyword>
<keyword evidence="3" id="KW-0378">Hydrolase</keyword>
<evidence type="ECO:0000256" key="3">
    <source>
        <dbReference type="ARBA" id="ARBA00022759"/>
    </source>
</evidence>
<keyword evidence="3" id="KW-0255">Endonuclease</keyword>